<accession>A0A3L5TT44</accession>
<evidence type="ECO:0000313" key="2">
    <source>
        <dbReference type="EMBL" id="OPL32818.1"/>
    </source>
</evidence>
<feature type="compositionally biased region" description="Basic residues" evidence="1">
    <location>
        <begin position="253"/>
        <end position="278"/>
    </location>
</feature>
<feature type="compositionally biased region" description="Polar residues" evidence="1">
    <location>
        <begin position="77"/>
        <end position="87"/>
    </location>
</feature>
<organism evidence="2 3">
    <name type="scientific">Mytilus galloprovincialis</name>
    <name type="common">Mediterranean mussel</name>
    <dbReference type="NCBI Taxonomy" id="29158"/>
    <lineage>
        <taxon>Eukaryota</taxon>
        <taxon>Metazoa</taxon>
        <taxon>Spiralia</taxon>
        <taxon>Lophotrochozoa</taxon>
        <taxon>Mollusca</taxon>
        <taxon>Bivalvia</taxon>
        <taxon>Autobranchia</taxon>
        <taxon>Pteriomorphia</taxon>
        <taxon>Mytilida</taxon>
        <taxon>Mytiloidea</taxon>
        <taxon>Mytilidae</taxon>
        <taxon>Mytilinae</taxon>
        <taxon>Mytilus</taxon>
    </lineage>
</organism>
<feature type="compositionally biased region" description="Polar residues" evidence="1">
    <location>
        <begin position="9"/>
        <end position="25"/>
    </location>
</feature>
<feature type="compositionally biased region" description="Polar residues" evidence="1">
    <location>
        <begin position="190"/>
        <end position="202"/>
    </location>
</feature>
<proteinExistence type="predicted"/>
<sequence length="810" mass="90166">MFIVENTKKTGSQPPASAINASKSPVNDLDKIHQQSEAMETDEARTEENATPKSDNTMEDNAMNAESTQPECPPSGPSLTESGNPVTSDEPMKIPVTETGLTKTDTNKTEEPVTTPPVNEEIPPHSLITNSTGNAGAKNKVQQLAQTFEKNVNVRSPEKVKTQAAGSEQAQNQDVKNGNVPPESVGSGNGDETGTSQPVSSTEGDKDQECNYLSLNKGKNAPLPDTSSSEEEDEEEEEEEDEGETKSEQSTKSKSKKSQNARKKKQQKKKERKKRKQEMKKENADGTPEKQGKTDNKTKPTPTPDTGRQEERMEQDTGKMQTRSMDKEEKNQSNNSSASGNGEVSTKTGSSGTNTSTQSYAEAAGSNLGSAGNQRVNSRRMAGQKIFDERCQSNLVVSKSKGPDESIRLIRGSTHPRSRFKNYLDLTENSNHPSSTHQKLKCIDQTGIMPGPRNYFDSSEFSTQPSSTQQGSTVFALSTLVDNYVEFTGVVEVPKWLTYRGRILYNYVMVHEGGQYDTFEYVYSGTVSGNGLFRGLMFKTDELVNGVYHRYDGVVRDNPNKNRGAWQSLKVFFGMDDYKKLLMKDAELSGKVFQPHWQISSFSADGINGEELINHTHFVVEGLKEVYCRQAAVWYVSDFDKIVGAVILQPMIVNILKALNTLDNPNTEGQILRMVTAITIAYLVNHFEITLEDWSKNVLCESLLPQPNNEKKITCDMDSLLSFFPSKKKVVTEAVLMISRKIASDTSNPSWTYCLPVLHFLLGKCVPYEEASAIVNHDHAKPEWWGTAEYRNDIEYFKTKQEPWQRYTHS</sequence>
<name>A0A3L5TT44_MYTGA</name>
<comment type="caution">
    <text evidence="2">The sequence shown here is derived from an EMBL/GenBank/DDBJ whole genome shotgun (WGS) entry which is preliminary data.</text>
</comment>
<protein>
    <submittedName>
        <fullName evidence="2">Uncharacterized protein</fullName>
    </submittedName>
</protein>
<evidence type="ECO:0000313" key="3">
    <source>
        <dbReference type="Proteomes" id="UP000266721"/>
    </source>
</evidence>
<feature type="compositionally biased region" description="Basic and acidic residues" evidence="1">
    <location>
        <begin position="307"/>
        <end position="317"/>
    </location>
</feature>
<feature type="compositionally biased region" description="Acidic residues" evidence="1">
    <location>
        <begin position="228"/>
        <end position="243"/>
    </location>
</feature>
<reference evidence="2 3" key="1">
    <citation type="journal article" date="2016" name="PLoS ONE">
        <title>A First Insight into the Genome of the Filter-Feeder Mussel Mytilus galloprovincialis.</title>
        <authorList>
            <person name="Murgarella M."/>
            <person name="Puiu D."/>
            <person name="Novoa B."/>
            <person name="Figueras A."/>
            <person name="Posada D."/>
            <person name="Canchaya C."/>
        </authorList>
    </citation>
    <scope>NUCLEOTIDE SEQUENCE [LARGE SCALE GENOMIC DNA]</scope>
    <source>
        <tissue evidence="2">Muscle</tissue>
    </source>
</reference>
<feature type="region of interest" description="Disordered" evidence="1">
    <location>
        <begin position="1"/>
        <end position="358"/>
    </location>
</feature>
<evidence type="ECO:0000256" key="1">
    <source>
        <dbReference type="SAM" id="MobiDB-lite"/>
    </source>
</evidence>
<dbReference type="EMBL" id="KV586663">
    <property type="protein sequence ID" value="OPL32818.1"/>
    <property type="molecule type" value="Genomic_DNA"/>
</dbReference>
<feature type="compositionally biased region" description="Basic and acidic residues" evidence="1">
    <location>
        <begin position="279"/>
        <end position="298"/>
    </location>
</feature>
<dbReference type="AlphaFoldDB" id="A0A3L5TT44"/>
<feature type="compositionally biased region" description="Low complexity" evidence="1">
    <location>
        <begin position="332"/>
        <end position="358"/>
    </location>
</feature>
<feature type="compositionally biased region" description="Low complexity" evidence="1">
    <location>
        <begin position="112"/>
        <end position="121"/>
    </location>
</feature>
<feature type="compositionally biased region" description="Polar residues" evidence="1">
    <location>
        <begin position="164"/>
        <end position="176"/>
    </location>
</feature>
<feature type="compositionally biased region" description="Polar residues" evidence="1">
    <location>
        <begin position="127"/>
        <end position="154"/>
    </location>
</feature>
<dbReference type="Proteomes" id="UP000266721">
    <property type="component" value="Unassembled WGS sequence"/>
</dbReference>
<keyword evidence="3" id="KW-1185">Reference proteome</keyword>
<feature type="non-terminal residue" evidence="2">
    <location>
        <position position="1"/>
    </location>
</feature>
<gene>
    <name evidence="2" type="ORF">AM593_03482</name>
</gene>